<dbReference type="PANTHER" id="PTHR40072:SF1">
    <property type="entry name" value="MOLYBDOPTERIN-GUANINE DINUCLEOTIDE BIOSYNTHESIS ADAPTER PROTEIN"/>
    <property type="match status" value="1"/>
</dbReference>
<proteinExistence type="predicted"/>
<dbReference type="InterPro" id="IPR004435">
    <property type="entry name" value="MobB_dom"/>
</dbReference>
<evidence type="ECO:0000259" key="1">
    <source>
        <dbReference type="Pfam" id="PF03205"/>
    </source>
</evidence>
<dbReference type="Proteomes" id="UP000199444">
    <property type="component" value="Unassembled WGS sequence"/>
</dbReference>
<feature type="domain" description="Molybdopterin-guanine dinucleotide biosynthesis protein B (MobB)" evidence="1">
    <location>
        <begin position="3"/>
        <end position="131"/>
    </location>
</feature>
<reference evidence="2 3" key="1">
    <citation type="submission" date="2016-10" db="EMBL/GenBank/DDBJ databases">
        <authorList>
            <person name="de Groot N.N."/>
        </authorList>
    </citation>
    <scope>NUCLEOTIDE SEQUENCE [LARGE SCALE GENOMIC DNA]</scope>
    <source>
        <strain evidence="2 3">CGMCC 1.10449</strain>
    </source>
</reference>
<dbReference type="InterPro" id="IPR052539">
    <property type="entry name" value="MGD_biosynthesis_adapter"/>
</dbReference>
<protein>
    <submittedName>
        <fullName evidence="2">Molybdopterin-guanine dinucleotide biosynthesis protein B</fullName>
    </submittedName>
</protein>
<keyword evidence="3" id="KW-1185">Reference proteome</keyword>
<dbReference type="SUPFAM" id="SSF52540">
    <property type="entry name" value="P-loop containing nucleoside triphosphate hydrolases"/>
    <property type="match status" value="1"/>
</dbReference>
<dbReference type="GO" id="GO:0006777">
    <property type="term" value="P:Mo-molybdopterin cofactor biosynthetic process"/>
    <property type="evidence" value="ECO:0007669"/>
    <property type="project" value="InterPro"/>
</dbReference>
<organism evidence="2 3">
    <name type="scientific">Virgibacillus salinus</name>
    <dbReference type="NCBI Taxonomy" id="553311"/>
    <lineage>
        <taxon>Bacteria</taxon>
        <taxon>Bacillati</taxon>
        <taxon>Bacillota</taxon>
        <taxon>Bacilli</taxon>
        <taxon>Bacillales</taxon>
        <taxon>Bacillaceae</taxon>
        <taxon>Virgibacillus</taxon>
    </lineage>
</organism>
<evidence type="ECO:0000313" key="3">
    <source>
        <dbReference type="Proteomes" id="UP000199444"/>
    </source>
</evidence>
<dbReference type="InterPro" id="IPR027417">
    <property type="entry name" value="P-loop_NTPase"/>
</dbReference>
<dbReference type="Pfam" id="PF03205">
    <property type="entry name" value="MobB"/>
    <property type="match status" value="1"/>
</dbReference>
<dbReference type="AlphaFoldDB" id="A0A1H1EHE6"/>
<name>A0A1H1EHE6_9BACI</name>
<sequence>MQICQIVGYKNSGKTTVMNNLIRYFSSSDMKVGTLKHHGHGGEPDIVENTDSTMHIESGSLVSGVQGETITQLTFHMKMELDELIQMYNNFSIDLLLVEGYKNASYPKIVMVKNEQDFSLLKGLSNIIAIGTWDEGLFKNSGLPTFSINNIDENIVQLAEYVRRC</sequence>
<dbReference type="Gene3D" id="3.40.50.300">
    <property type="entry name" value="P-loop containing nucleotide triphosphate hydrolases"/>
    <property type="match status" value="1"/>
</dbReference>
<dbReference type="RefSeq" id="WP_092493661.1">
    <property type="nucleotide sequence ID" value="NZ_FNKD01000003.1"/>
</dbReference>
<accession>A0A1H1EHE6</accession>
<dbReference type="GO" id="GO:0005525">
    <property type="term" value="F:GTP binding"/>
    <property type="evidence" value="ECO:0007669"/>
    <property type="project" value="InterPro"/>
</dbReference>
<dbReference type="NCBIfam" id="TIGR00176">
    <property type="entry name" value="mobB"/>
    <property type="match status" value="1"/>
</dbReference>
<gene>
    <name evidence="2" type="ORF">SAMN05216231_2884</name>
</gene>
<dbReference type="PANTHER" id="PTHR40072">
    <property type="entry name" value="MOLYBDOPTERIN-GUANINE DINUCLEOTIDE BIOSYNTHESIS ADAPTER PROTEIN-RELATED"/>
    <property type="match status" value="1"/>
</dbReference>
<evidence type="ECO:0000313" key="2">
    <source>
        <dbReference type="EMBL" id="SDQ87980.1"/>
    </source>
</evidence>
<dbReference type="EMBL" id="FNKD01000003">
    <property type="protein sequence ID" value="SDQ87980.1"/>
    <property type="molecule type" value="Genomic_DNA"/>
</dbReference>
<dbReference type="STRING" id="553311.SAMN05216231_2884"/>